<proteinExistence type="predicted"/>
<dbReference type="AlphaFoldDB" id="A0A8K1LRJ2"/>
<sequence length="161" mass="18134">MRAAPGSVPSPRPELGPKSSRALRCLFQAAPISTASTLSIGERGEEEEKEAEEEENVVLIYMNKRRRQPPQITWCVNLHAGNLWLDSALNSDLCPLRKLIVQHFPDDTVKCFEVPYTNITITEKQATYDINVKQIQGKLGMLDSSALRYKCNEFISNARLD</sequence>
<keyword evidence="2" id="KW-1185">Reference proteome</keyword>
<evidence type="ECO:0000313" key="2">
    <source>
        <dbReference type="Proteomes" id="UP000796761"/>
    </source>
</evidence>
<gene>
    <name evidence="1" type="ORF">HGM15179_003396</name>
</gene>
<evidence type="ECO:0000313" key="1">
    <source>
        <dbReference type="EMBL" id="TRZ23689.1"/>
    </source>
</evidence>
<comment type="caution">
    <text evidence="1">The sequence shown here is derived from an EMBL/GenBank/DDBJ whole genome shotgun (WGS) entry which is preliminary data.</text>
</comment>
<dbReference type="EMBL" id="SWJQ01000067">
    <property type="protein sequence ID" value="TRZ23689.1"/>
    <property type="molecule type" value="Genomic_DNA"/>
</dbReference>
<protein>
    <submittedName>
        <fullName evidence="1">Uncharacterized protein</fullName>
    </submittedName>
</protein>
<dbReference type="Proteomes" id="UP000796761">
    <property type="component" value="Unassembled WGS sequence"/>
</dbReference>
<organism evidence="1 2">
    <name type="scientific">Zosterops borbonicus</name>
    <dbReference type="NCBI Taxonomy" id="364589"/>
    <lineage>
        <taxon>Eukaryota</taxon>
        <taxon>Metazoa</taxon>
        <taxon>Chordata</taxon>
        <taxon>Craniata</taxon>
        <taxon>Vertebrata</taxon>
        <taxon>Euteleostomi</taxon>
        <taxon>Archelosauria</taxon>
        <taxon>Archosauria</taxon>
        <taxon>Dinosauria</taxon>
        <taxon>Saurischia</taxon>
        <taxon>Theropoda</taxon>
        <taxon>Coelurosauria</taxon>
        <taxon>Aves</taxon>
        <taxon>Neognathae</taxon>
        <taxon>Neoaves</taxon>
        <taxon>Telluraves</taxon>
        <taxon>Australaves</taxon>
        <taxon>Passeriformes</taxon>
        <taxon>Sylvioidea</taxon>
        <taxon>Zosteropidae</taxon>
        <taxon>Zosterops</taxon>
    </lineage>
</organism>
<name>A0A8K1LRJ2_9PASS</name>
<reference evidence="1" key="1">
    <citation type="submission" date="2019-04" db="EMBL/GenBank/DDBJ databases">
        <title>Genome assembly of Zosterops borbonicus 15179.</title>
        <authorList>
            <person name="Leroy T."/>
            <person name="Anselmetti Y."/>
            <person name="Tilak M.-K."/>
            <person name="Nabholz B."/>
        </authorList>
    </citation>
    <scope>NUCLEOTIDE SEQUENCE</scope>
    <source>
        <strain evidence="1">HGM_15179</strain>
        <tissue evidence="1">Muscle</tissue>
    </source>
</reference>
<accession>A0A8K1LRJ2</accession>
<dbReference type="OrthoDB" id="10537498at2759"/>